<dbReference type="EMBL" id="CALSDN010000002">
    <property type="protein sequence ID" value="CAH6719160.1"/>
    <property type="molecule type" value="Genomic_DNA"/>
</dbReference>
<protein>
    <submittedName>
        <fullName evidence="1">Multidrug resistance regulator 1</fullName>
    </submittedName>
</protein>
<dbReference type="Proteomes" id="UP001152531">
    <property type="component" value="Unassembled WGS sequence"/>
</dbReference>
<comment type="caution">
    <text evidence="1">The sequence shown here is derived from an EMBL/GenBank/DDBJ whole genome shotgun (WGS) entry which is preliminary data.</text>
</comment>
<accession>A0ACA9Y453</accession>
<organism evidence="1 2">
    <name type="scientific">[Candida] jaroonii</name>
    <dbReference type="NCBI Taxonomy" id="467808"/>
    <lineage>
        <taxon>Eukaryota</taxon>
        <taxon>Fungi</taxon>
        <taxon>Dikarya</taxon>
        <taxon>Ascomycota</taxon>
        <taxon>Saccharomycotina</taxon>
        <taxon>Pichiomycetes</taxon>
        <taxon>Debaryomycetaceae</taxon>
        <taxon>Yamadazyma</taxon>
    </lineage>
</organism>
<proteinExistence type="predicted"/>
<evidence type="ECO:0000313" key="2">
    <source>
        <dbReference type="Proteomes" id="UP001152531"/>
    </source>
</evidence>
<keyword evidence="2" id="KW-1185">Reference proteome</keyword>
<name>A0ACA9Y453_9ASCO</name>
<gene>
    <name evidence="1" type="ORF">CLIB1444_02S02278</name>
</gene>
<sequence>MTEPTRKRNRLSLSCNYCKRRKVKCDRGRPCSSCVKYNVGNLCEYSLFKSDDDTTKSDKPGLQPTFAVKQVDNNSGVLNELEMLKVRIKQLESSVGGEKSNTAKDQDQENGSSGPPNLSSSGRFSFQTPTLFQPGVPNTSYKNDFSSPSAIGSTPALTPNFPSIQLPPINPIPEIDNSYTTSKLPPFISPSPNTSDSLSDSRSFVLPPSYYSINQKRAYLAVNPCDNDDDIVNFYKDFDPCYIKDLSFRQNNGIFSWLTFIRKDSGLTRIWNHLINTTKGEKERKFKGTSGTGASAMAESIIAQTKDANDINNIITTEKILTSTFKDKILGIKPEEENEMESRFRERTIKSSDPADFKPYKEMDTPGSDSTISDRKYVSPTNTSLQTSPTYNTLSLGLTTVASKISLELELADKIILLLPPKKVIWTLINRFFTTIYPFMPFFDEISFKLEVTRILGPEDLDDTKIARLNVEKRLDFAYIGIMLLMLRFSYLALFSNKREVNEFNLKNPSADVKATQLRYLLSNPISIQVVEAAQICLNQFDLFRKTAFPVLQLMFTLRLYHIFGPEEGESTDGISHQINNGIIVQTAINMAINREPDLIDREHTNEKFNNMNRKLWFFIVNTDLIQGYQNGDPLAIDPKYFDTRLPFYKKGNENIADVELEKQMISTFSYFEKFYPKLKEILDISLNVNSDTPIKKFCDLISDFERFIYSNYGSLEHYMVPFSKEYFPYPFMKTMKCKTFLNLNNFVVTIFVHLYYIFEAKNHFKLSIYYFKKVLVFGCLNTTPYFIELFSRNHINFGEGSDLILNPSFIQSIHRVSQINISCLVKINATVHYYKKSPEHEANLKNDIYQEKFRKYCQLSLSITKNVKFVISVLSKLSNRYYYAWRITKAHRFLLNLVNGNEYYDSTNNEDLIRFVTNITPEDLDELIEIYDQTAQAIDERKFKLEKEFASESHPTPQPQDTERNKDGKLMFTFPANSPLNEGNFKGDPPSVQRSQTSDDFESVDIKEIDNFWSQLNNDTIFNELQDNDTLQQPNLTDDIFNAVDNYMDFVNYFKS</sequence>
<reference evidence="1" key="1">
    <citation type="submission" date="2022-06" db="EMBL/GenBank/DDBJ databases">
        <authorList>
            <person name="Legras J.-L."/>
            <person name="Devillers H."/>
            <person name="Grondin C."/>
        </authorList>
    </citation>
    <scope>NUCLEOTIDE SEQUENCE</scope>
    <source>
        <strain evidence="1">CLIB 1444</strain>
    </source>
</reference>
<evidence type="ECO:0000313" key="1">
    <source>
        <dbReference type="EMBL" id="CAH6719160.1"/>
    </source>
</evidence>